<proteinExistence type="predicted"/>
<sequence length="255" mass="29221">MKINIITAFLTLLLFSCSNDDSSEPVVETKFYPKKIDYFSKDAQGVETFYTSTTFSYNENEQVSSINYQGFGNINFNYNSNGLPSKIVVISSAGEVVNDFEYNGDRIVRFKQNDNTYNVGYNATTNTYSYTNQSSTYSFTLNSAKDLTKRVWLNNSNQTTITDHDFFYKNDGFGFLHDIDYPIAFYLHFIHLGFDFDSLISFKPLEKITIINSNFGNYFIEHTNILNADNYVIESLLTSDNSGAGTIVRFEYQEL</sequence>
<gene>
    <name evidence="1" type="ORF">M0M57_10695</name>
</gene>
<keyword evidence="2" id="KW-1185">Reference proteome</keyword>
<evidence type="ECO:0008006" key="3">
    <source>
        <dbReference type="Google" id="ProtNLM"/>
    </source>
</evidence>
<dbReference type="Proteomes" id="UP000830583">
    <property type="component" value="Chromosome"/>
</dbReference>
<accession>A0ABY4KCQ5</accession>
<reference evidence="1" key="1">
    <citation type="submission" date="2022-04" db="EMBL/GenBank/DDBJ databases">
        <title>Consumption of N2O by Flavobacterium azooxidireducens sp. nov. isolated from Decomposing Leaf Litter of Phragmites australis (Cav.).</title>
        <authorList>
            <person name="Behrendt U."/>
            <person name="Spanner T."/>
            <person name="Augustin J."/>
            <person name="Horn M.A."/>
            <person name="Kolb S."/>
            <person name="Ulrich A."/>
        </authorList>
    </citation>
    <scope>NUCLEOTIDE SEQUENCE</scope>
    <source>
        <strain evidence="1">IGB 4-14</strain>
    </source>
</reference>
<protein>
    <recommendedName>
        <fullName evidence="3">YD repeat-containing protein</fullName>
    </recommendedName>
</protein>
<organism evidence="1 2">
    <name type="scientific">Flavobacterium azooxidireducens</name>
    <dbReference type="NCBI Taxonomy" id="1871076"/>
    <lineage>
        <taxon>Bacteria</taxon>
        <taxon>Pseudomonadati</taxon>
        <taxon>Bacteroidota</taxon>
        <taxon>Flavobacteriia</taxon>
        <taxon>Flavobacteriales</taxon>
        <taxon>Flavobacteriaceae</taxon>
        <taxon>Flavobacterium</taxon>
    </lineage>
</organism>
<evidence type="ECO:0000313" key="2">
    <source>
        <dbReference type="Proteomes" id="UP000830583"/>
    </source>
</evidence>
<dbReference type="RefSeq" id="WP_248433018.1">
    <property type="nucleotide sequence ID" value="NZ_CP096205.1"/>
</dbReference>
<name>A0ABY4KCQ5_9FLAO</name>
<dbReference type="EMBL" id="CP096205">
    <property type="protein sequence ID" value="UPQ78090.1"/>
    <property type="molecule type" value="Genomic_DNA"/>
</dbReference>
<evidence type="ECO:0000313" key="1">
    <source>
        <dbReference type="EMBL" id="UPQ78090.1"/>
    </source>
</evidence>